<dbReference type="RefSeq" id="WP_025864473.1">
    <property type="nucleotide sequence ID" value="NZ_BLAX01000001.1"/>
</dbReference>
<comment type="caution">
    <text evidence="1">The sequence shown here is derived from an EMBL/GenBank/DDBJ whole genome shotgun (WGS) entry which is preliminary data.</text>
</comment>
<dbReference type="Gene3D" id="1.20.1440.60">
    <property type="entry name" value="23S rRNA-intervening sequence"/>
    <property type="match status" value="1"/>
</dbReference>
<dbReference type="Proteomes" id="UP000391834">
    <property type="component" value="Unassembled WGS sequence"/>
</dbReference>
<sequence>MKSKENELSNRLFNFAVKAIKFLRKLPESTEFKVIRYQLSKSSTSSGANYEEAQAASSTADFIYKVEIAYREMRESNYWLRIIQSTTNSRDEEFANELKTLLNESKELKLILASIIIKAKSNRKS</sequence>
<evidence type="ECO:0000313" key="2">
    <source>
        <dbReference type="Proteomes" id="UP000391834"/>
    </source>
</evidence>
<gene>
    <name evidence="1" type="ORF">PbJCM13498_26370</name>
</gene>
<organism evidence="1 2">
    <name type="scientific">Prolixibacter bellariivorans</name>
    <dbReference type="NCBI Taxonomy" id="314319"/>
    <lineage>
        <taxon>Bacteria</taxon>
        <taxon>Pseudomonadati</taxon>
        <taxon>Bacteroidota</taxon>
        <taxon>Bacteroidia</taxon>
        <taxon>Marinilabiliales</taxon>
        <taxon>Prolixibacteraceae</taxon>
        <taxon>Prolixibacter</taxon>
    </lineage>
</organism>
<dbReference type="InterPro" id="IPR012657">
    <property type="entry name" value="23S_rRNA-intervening_sequence"/>
</dbReference>
<dbReference type="EMBL" id="BLAX01000001">
    <property type="protein sequence ID" value="GET33774.1"/>
    <property type="molecule type" value="Genomic_DNA"/>
</dbReference>
<accession>A0A5M4B125</accession>
<dbReference type="PANTHER" id="PTHR38471:SF2">
    <property type="entry name" value="FOUR HELIX BUNDLE PROTEIN"/>
    <property type="match status" value="1"/>
</dbReference>
<name>A0A5M4B125_9BACT</name>
<dbReference type="SUPFAM" id="SSF158446">
    <property type="entry name" value="IVS-encoded protein-like"/>
    <property type="match status" value="1"/>
</dbReference>
<dbReference type="AlphaFoldDB" id="A0A5M4B125"/>
<reference evidence="1 2" key="1">
    <citation type="submission" date="2019-10" db="EMBL/GenBank/DDBJ databases">
        <title>Prolixibacter strains distinguished by the presence of nitrate reductase genes were adept at nitrate-dependent anaerobic corrosion of metallic iron and carbon steel.</title>
        <authorList>
            <person name="Iino T."/>
            <person name="Shono N."/>
            <person name="Ito K."/>
            <person name="Nakamura R."/>
            <person name="Sueoka K."/>
            <person name="Harayama S."/>
            <person name="Ohkuma M."/>
        </authorList>
    </citation>
    <scope>NUCLEOTIDE SEQUENCE [LARGE SCALE GENOMIC DNA]</scope>
    <source>
        <strain evidence="1 2">JCM 13498</strain>
    </source>
</reference>
<proteinExistence type="predicted"/>
<evidence type="ECO:0008006" key="3">
    <source>
        <dbReference type="Google" id="ProtNLM"/>
    </source>
</evidence>
<dbReference type="PIRSF" id="PIRSF035652">
    <property type="entry name" value="CHP02436"/>
    <property type="match status" value="1"/>
</dbReference>
<dbReference type="Pfam" id="PF05635">
    <property type="entry name" value="23S_rRNA_IVP"/>
    <property type="match status" value="1"/>
</dbReference>
<dbReference type="OrthoDB" id="285993at2"/>
<dbReference type="InterPro" id="IPR036583">
    <property type="entry name" value="23S_rRNA_IVS_sf"/>
</dbReference>
<protein>
    <recommendedName>
        <fullName evidence="3">Four helix bundle protein</fullName>
    </recommendedName>
</protein>
<dbReference type="PANTHER" id="PTHR38471">
    <property type="entry name" value="FOUR HELIX BUNDLE PROTEIN"/>
    <property type="match status" value="1"/>
</dbReference>
<keyword evidence="2" id="KW-1185">Reference proteome</keyword>
<evidence type="ECO:0000313" key="1">
    <source>
        <dbReference type="EMBL" id="GET33774.1"/>
    </source>
</evidence>
<dbReference type="NCBIfam" id="TIGR02436">
    <property type="entry name" value="four helix bundle protein"/>
    <property type="match status" value="1"/>
</dbReference>